<feature type="domain" description="Tudor" evidence="2">
    <location>
        <begin position="2230"/>
        <end position="2288"/>
    </location>
</feature>
<evidence type="ECO:0000256" key="1">
    <source>
        <dbReference type="SAM" id="MobiDB-lite"/>
    </source>
</evidence>
<dbReference type="FunFam" id="2.30.30.140:FF:000018">
    <property type="entry name" value="Serine/threonine-protein kinase 31"/>
    <property type="match status" value="11"/>
</dbReference>
<feature type="domain" description="Tudor" evidence="2">
    <location>
        <begin position="1290"/>
        <end position="1347"/>
    </location>
</feature>
<feature type="domain" description="Tudor" evidence="2">
    <location>
        <begin position="61"/>
        <end position="121"/>
    </location>
</feature>
<dbReference type="PANTHER" id="PTHR22948">
    <property type="entry name" value="TUDOR DOMAIN CONTAINING PROTEIN"/>
    <property type="match status" value="1"/>
</dbReference>
<dbReference type="PANTHER" id="PTHR22948:SF29">
    <property type="entry name" value="FI02030P-RELATED"/>
    <property type="match status" value="1"/>
</dbReference>
<dbReference type="OrthoDB" id="341421at2759"/>
<evidence type="ECO:0000313" key="4">
    <source>
        <dbReference type="Proteomes" id="UP000275408"/>
    </source>
</evidence>
<protein>
    <recommendedName>
        <fullName evidence="2">Tudor domain-containing protein</fullName>
    </recommendedName>
</protein>
<name>A0A3M6T7K9_POCDA</name>
<accession>A0A3M6T7K9</accession>
<dbReference type="PROSITE" id="PS50304">
    <property type="entry name" value="TUDOR"/>
    <property type="match status" value="16"/>
</dbReference>
<dbReference type="InterPro" id="IPR035437">
    <property type="entry name" value="SNase_OB-fold_sf"/>
</dbReference>
<feature type="region of interest" description="Disordered" evidence="1">
    <location>
        <begin position="3371"/>
        <end position="3404"/>
    </location>
</feature>
<feature type="domain" description="Tudor" evidence="2">
    <location>
        <begin position="1106"/>
        <end position="1161"/>
    </location>
</feature>
<feature type="domain" description="Tudor" evidence="2">
    <location>
        <begin position="3232"/>
        <end position="3291"/>
    </location>
</feature>
<feature type="domain" description="Tudor" evidence="2">
    <location>
        <begin position="1476"/>
        <end position="1533"/>
    </location>
</feature>
<feature type="domain" description="Tudor" evidence="2">
    <location>
        <begin position="277"/>
        <end position="338"/>
    </location>
</feature>
<dbReference type="InterPro" id="IPR050621">
    <property type="entry name" value="Tudor_domain_containing"/>
</dbReference>
<evidence type="ECO:0000259" key="2">
    <source>
        <dbReference type="PROSITE" id="PS50304"/>
    </source>
</evidence>
<comment type="caution">
    <text evidence="3">The sequence shown here is derived from an EMBL/GenBank/DDBJ whole genome shotgun (WGS) entry which is preliminary data.</text>
</comment>
<feature type="domain" description="Tudor" evidence="2">
    <location>
        <begin position="1635"/>
        <end position="1694"/>
    </location>
</feature>
<reference evidence="3 4" key="1">
    <citation type="journal article" date="2018" name="Sci. Rep.">
        <title>Comparative analysis of the Pocillopora damicornis genome highlights role of immune system in coral evolution.</title>
        <authorList>
            <person name="Cunning R."/>
            <person name="Bay R.A."/>
            <person name="Gillette P."/>
            <person name="Baker A.C."/>
            <person name="Traylor-Knowles N."/>
        </authorList>
    </citation>
    <scope>NUCLEOTIDE SEQUENCE [LARGE SCALE GENOMIC DNA]</scope>
    <source>
        <strain evidence="3">RSMAS</strain>
        <tissue evidence="3">Whole animal</tissue>
    </source>
</reference>
<organism evidence="3 4">
    <name type="scientific">Pocillopora damicornis</name>
    <name type="common">Cauliflower coral</name>
    <name type="synonym">Millepora damicornis</name>
    <dbReference type="NCBI Taxonomy" id="46731"/>
    <lineage>
        <taxon>Eukaryota</taxon>
        <taxon>Metazoa</taxon>
        <taxon>Cnidaria</taxon>
        <taxon>Anthozoa</taxon>
        <taxon>Hexacorallia</taxon>
        <taxon>Scleractinia</taxon>
        <taxon>Astrocoeniina</taxon>
        <taxon>Pocilloporidae</taxon>
        <taxon>Pocillopora</taxon>
    </lineage>
</organism>
<feature type="domain" description="Tudor" evidence="2">
    <location>
        <begin position="1848"/>
        <end position="1904"/>
    </location>
</feature>
<feature type="domain" description="Tudor" evidence="2">
    <location>
        <begin position="720"/>
        <end position="779"/>
    </location>
</feature>
<feature type="domain" description="Tudor" evidence="2">
    <location>
        <begin position="922"/>
        <end position="980"/>
    </location>
</feature>
<gene>
    <name evidence="3" type="ORF">pdam_00008937</name>
</gene>
<dbReference type="Pfam" id="PF00567">
    <property type="entry name" value="TUDOR"/>
    <property type="match status" value="17"/>
</dbReference>
<feature type="domain" description="Tudor" evidence="2">
    <location>
        <begin position="3026"/>
        <end position="3084"/>
    </location>
</feature>
<feature type="region of interest" description="Disordered" evidence="1">
    <location>
        <begin position="3418"/>
        <end position="3507"/>
    </location>
</feature>
<feature type="domain" description="Tudor" evidence="2">
    <location>
        <begin position="2610"/>
        <end position="2669"/>
    </location>
</feature>
<proteinExistence type="predicted"/>
<feature type="domain" description="Tudor" evidence="2">
    <location>
        <begin position="2430"/>
        <end position="2489"/>
    </location>
</feature>
<feature type="compositionally biased region" description="Basic and acidic residues" evidence="1">
    <location>
        <begin position="3434"/>
        <end position="3448"/>
    </location>
</feature>
<feature type="compositionally biased region" description="Basic and acidic residues" evidence="1">
    <location>
        <begin position="3726"/>
        <end position="3745"/>
    </location>
</feature>
<feature type="region of interest" description="Disordered" evidence="1">
    <location>
        <begin position="3585"/>
        <end position="3607"/>
    </location>
</feature>
<sequence length="3767" mass="421288">MAMQVRFPFGSTVSVLVTHVEEASGNFFVQINDEAGKLDAVMSEIEENVLSGKARPPNASEIMVGCIYLAQYKEDNRWYRCRILRVNPADQQCEVFFLDYGNTDFAPLSCIRIAEEKFCDMPPQCFECELEGVDLRRESFDETVTWLNETILEQELYCKAVQLKKQNVLVTQLFFDERGTKSVFDEMQGGGLSAAAAVPLTNGGNTLPQQPNLRREVKYNTITLSPDSYNDLSVTWVDDPSHFWCQLLGNTDVLEKLMDDLAEVYANQDPAALPLQSCTVGYPCCAKFYEDDSWYRGIITNVSSIATGQIEVRFVDYGNTQQTELSDVRDLKDNFLKIPCQALNFAIAGVEPDSKDGLWADEAKMLFEKLIKFKHVVGLVTSVENSGKHRVKLIDTTSDLDMELNQILIAANFGIKSTDTPLATMTTATASALMSSQTSAKKSTQPVFTQENVTVGVEEKVLVTSIINPSKFYCQLFKNGPKVESLMQGINHHYTRLGANEELLSSPSPGDPCCAQFSEDGCWYRGLVLGTQSKGVTVQYVDYGNSETLPITKIKKLIPKFSDLPQQGIECSLNRIKPKFVSRDLKWRQQDSQKFVDLALEKEGMLVAVTQDSRGICRVELRVRNRREDQNISDQLVLSGNAELAEGALPTSENWNDLKSQTIPAPDLKVGHFEDVIVSYIENPCNFWCQLQKSVTELESLMREISEVYGSGGQRNAISKPVCDMLCCAQFSEDNKWYRGKITGIEKGGQVEVHFVDYGNFENLPLSRVKKLQTEFLKLPTQAVKCALAKISPSHQDLLSDDVMNRFEELTLDKELVMMADKYDEVSGIFLVVLLDTTEGKNFDIGNDLQTIMAPSSTREEAHITALQVQPGTTERVFVSSASSPTKFFCQLLKSSESLDVLMNEMFEHYNNLGAQQENMLKPSVGEFCAAKFTLDDGWYRAKVLDVQGSNVSVLYIDYGNSETLSLSRLKLLNSKFHHLAVQAIECTLSGTLRESSDQTFLEFVSEKEFTARILNVRSGVAEVDLISKDTNQSISNIFTNSSPTSPSSGISQVQWKPGDTVHVVIPYAESTKKFFCHSTAHSPELDDLMNKLEECYSSSVENISSLNVDSVCVAWYDGWYRAKVKQTQGRDVTVNFIDYGDNATISLDNIRTIKPGFSSLPAQAIQCCLRGSSANQEPENFKELVVEQEFKAQVMSEKGNSGYEVILVPLDGSAPLGQPLSKEPQSSASLTLNVTNLQLKHGDKVDVFIPFVVSAQKFYCQLSKNETDLIELMTKLEEHYNSNQENLNSIGVGAFCVARYEDGGWYRAQVSQFQGNSVEVFYIDYGDSATIPLTSVRSLKPQFSLLPAQAVSCCLKGFSAQHESENFKDLINEQQFKAQVTRVKSENTYEVELMFEDGTTLFTNATMSDEMETSEPSARVSSIQLNPGEKVNVFIPFVDCAQKFFCQLSQNSSNLDDLMIKLEEHYSSNQENLSSISVGSFCVAHYEDGSWYRAQVTKTQGNSVEVFYIDYGDAATVPLTSVRPLKTEFASLPAQAVSCCLKGYTANQEPENFKALVIEQEFKLQVHGSHDPGSEPHVEIKVDSFVELCPTECVSPHLFYCQIATADHKEILSKLMDELQETSVDGWQEQSLESPAVGMNCTALFPDDDLWYRGRITNIADDQSVEVFYIDFGNSATLPLSKVRTVKEELSQIPAQAIQCSLSSISPVSGTEWPHASVERFSSLVMQKQLVGKVIKKGSEEGLEMELFDTSHQSVDINIGDLLVNEGLATHSTTKPALAAQGVTGSEEFTKPVVNCGEMYDVAISHQSSPGKFYCQLENMKDQLDGMMIDLNDYYFQLAETEGCLVSPIVGQPCVALYEDSWYRAKVQKISVNDITVHYVDYGNDETLKPSSVKQMSPLFMKTCEVAIECSLDLNRSEWPEEAIALFERLSTKDEQLIIKILGSDSGRYQVKLFDKNAHCLSEEVLHVISGAAQETQRETRNFEQLPLQPGDVKNAYVVHIESPNDFYIQLSETYPELEQMMAKIAEVYSGLADDLSPGDLVVGHPVCAQFAEDGGWYRAIIHSMPSDHKVEVHYIDYGNSDVIPLTDLRQLSSRFFSLPMQAIHCCLDLPRVESFKENVEEKELKVKFLSTERGKWKVNLYDDNGIIGSSDEALFAAASEYLDDIFEKREFLQSQITQGLKQNVYVSHIVSPDEFYVQFATGLDELTYLSEEMNRFYSLHPSKNELKKPSKGMSCCAKFSQDHGWYRGTVKGVALHGVEVEFVDYGNCEFVNPIDVKDVEKAFMQLPQQAVLCALDVTKDQWSTEEINIFMLVALDKTFEAKFITQDGLKWRVSLQSGGTSVVDMFINNSDADTLKTKSVSVPDVQIETFLPMKLSPGQIEEVYVSHLTESGDFYVQLSKTLSDLTLIGNKMREIYDQLSPTAEAMEVCFVDSLCCAQYSEDSQWYRACITKVVSDAKVEVHFVDYGNTDTLPVAAIKQLRPDLLNFPVQAIKCRLEGSKDVWTERDVEQFRANILERPLHVTFTRKEEETWCVTIQELDVFSPKAKLALKERYTKETFGVDKREEAYFLFADSPDCFWLQPVRTGNALGELMEQISTLSNKVLERSQLQVGQPCLGKYTENDMWHRAEILQVQDDANITLSYVDYGNCEIIPLDRLRPISETHLKLPAQGICCHLAEVQGVDPDRITEYLNEQLLEKVVEVEVQKQHPDNSYTVKLFNPGESLSLNEQIVRECLGDTSLFEERMFEHSSPQKLDATEERKTFTLPDLQSGSKVPVSLVSAFLPAEMQLLLTERIDERDQMMREITSMYQALDENELTLENPVVGMLCCVPFSDKWFRGEVISTSADDTATVKLVDCGTNEKIPISALKLLKDEFVKMPVFVVESSLANVKPSSDDGQWSPECSIALESLCRSKTLVAEITQVFGEMMEVILNDESGKQINQSLVDLGYAKSCEIQDDFLGEQPGLKWQKLEVGASLDVYLMSVKELDSIQLQMVDPDEGLAKMMDQLMAVYSNLGETEEVIGNPRVGQVCCAQYSEDLNWYRAVITRVSPEGVEVKFVDYGNSDIAVMIKQLQDEFFLLPVQCIDCCLHGILSASEPTNEDIALKLMELYESKELKAEIVNVSGDSVGVNLFDESGLSVADALVKLGLALSQATQLEKARKISISEDGKIVYNYPESGECLHNVSLVSIKSPSNFWCELTDFRSELKSLSEKIEAFYQSLGENDLRVLCLQVGDTCCAQFTDNNKWCRSQVTEVLSDGQVCVCSVDHAKQETLTINRIKKLEAKFAVLPVQALYCSIQSIEPPHKYYDEDWSSDAVERFQELCQGEDMKIKIKEQDGSVTLVELMNSAGLSIGSQLLSEGLAEARSPLVESPMRDSPNLSAEQMKESDQESSEENAFEDAESDLDVVEKLANVHADSEEAKGEKEDEFQDSSDHVVEDTSRENIKGEAGLVQEEAPLEATVEQLLKDEGKEGEEKLESAIPEETFEGKSKKSSSPESVEGLEKVDKEVAHDTAVRMEGSETDEHLQVVLEGVDKKQTKAPVGEETSESNSADANGDFGDPVQNEFGEPEMVRDQGTYEVHEDEVETGVEHGQESAQEVLTEGFSEEDISEITGSAEEDTTAATITVDENRTEEERLKESKPKISEQTIVVDESAKMFLEELVTDVCKSLNETKEEHEEIKKDWKIEIEAVQILKEAEEQPDDIASSDTSCCDDAEENMLSDEALDKLDKELEGESPDGRDLDDTNMPVLTVVWSTMGKLQEINK</sequence>
<evidence type="ECO:0000313" key="3">
    <source>
        <dbReference type="EMBL" id="RMX37303.1"/>
    </source>
</evidence>
<feature type="region of interest" description="Disordered" evidence="1">
    <location>
        <begin position="3534"/>
        <end position="3569"/>
    </location>
</feature>
<feature type="compositionally biased region" description="Basic and acidic residues" evidence="1">
    <location>
        <begin position="3418"/>
        <end position="3427"/>
    </location>
</feature>
<feature type="compositionally biased region" description="Basic and acidic residues" evidence="1">
    <location>
        <begin position="3467"/>
        <end position="3480"/>
    </location>
</feature>
<feature type="compositionally biased region" description="Acidic residues" evidence="1">
    <location>
        <begin position="3392"/>
        <end position="3404"/>
    </location>
</feature>
<dbReference type="SMART" id="SM00333">
    <property type="entry name" value="TUDOR"/>
    <property type="match status" value="17"/>
</dbReference>
<dbReference type="Gene3D" id="2.30.30.140">
    <property type="match status" value="17"/>
</dbReference>
<feature type="domain" description="Tudor" evidence="2">
    <location>
        <begin position="506"/>
        <end position="564"/>
    </location>
</feature>
<feature type="compositionally biased region" description="Acidic residues" evidence="1">
    <location>
        <begin position="3713"/>
        <end position="3722"/>
    </location>
</feature>
<dbReference type="InterPro" id="IPR002999">
    <property type="entry name" value="Tudor"/>
</dbReference>
<keyword evidence="4" id="KW-1185">Reference proteome</keyword>
<dbReference type="STRING" id="46731.A0A3M6T7K9"/>
<dbReference type="Proteomes" id="UP000275408">
    <property type="component" value="Unassembled WGS sequence"/>
</dbReference>
<dbReference type="SUPFAM" id="SSF63748">
    <property type="entry name" value="Tudor/PWWP/MBT"/>
    <property type="match status" value="17"/>
</dbReference>
<feature type="region of interest" description="Disordered" evidence="1">
    <location>
        <begin position="3699"/>
        <end position="3749"/>
    </location>
</feature>
<dbReference type="EMBL" id="RCHS01004154">
    <property type="protein sequence ID" value="RMX37303.1"/>
    <property type="molecule type" value="Genomic_DNA"/>
</dbReference>
<feature type="domain" description="Tudor" evidence="2">
    <location>
        <begin position="2041"/>
        <end position="2100"/>
    </location>
</feature>
<dbReference type="Gene3D" id="2.40.50.90">
    <property type="match status" value="15"/>
</dbReference>